<sequence length="261" mass="29608">MEDVTMMGMEVFNCLACYLPLRPPIYQCSVGHFICCSCHDKLPAEERKCSTCSAAISQRCYGMERVVDSILLPCKHGCKKKIAYHHKAEHERNQCRNRPYVCPVSGCRFSGTNAQLLDHFTARHKWKTKRFVYSVAFDLQVQPGYHLLRGGDGRVFLLNMAPPESLGHAVSLVSVKPIGRGHVIRCSVGFSRFSGHYQVTWLELGSLSRSDGLLAEYFFVVPKVSNGDVVLTITIDDGKLYEEDHDDDNYKDWEDEEVTYD</sequence>
<keyword evidence="5" id="KW-0808">Transferase</keyword>
<evidence type="ECO:0000256" key="4">
    <source>
        <dbReference type="ARBA" id="ARBA00012483"/>
    </source>
</evidence>
<dbReference type="InterPro" id="IPR049548">
    <property type="entry name" value="Sina-like_RING"/>
</dbReference>
<dbReference type="Pfam" id="PF21361">
    <property type="entry name" value="Sina_ZnF"/>
    <property type="match status" value="1"/>
</dbReference>
<evidence type="ECO:0000256" key="2">
    <source>
        <dbReference type="ARBA" id="ARBA00004906"/>
    </source>
</evidence>
<keyword evidence="9" id="KW-0862">Zinc</keyword>
<dbReference type="UniPathway" id="UPA00143"/>
<dbReference type="Gene3D" id="3.30.40.10">
    <property type="entry name" value="Zinc/RING finger domain, C3HC4 (zinc finger)"/>
    <property type="match status" value="1"/>
</dbReference>
<dbReference type="AlphaFoldDB" id="M8AST3"/>
<dbReference type="EnsemblPlants" id="EMT07557">
    <property type="protein sequence ID" value="EMT07557"/>
    <property type="gene ID" value="F775_11806"/>
</dbReference>
<feature type="domain" description="SIAH-type" evidence="10">
    <location>
        <begin position="69"/>
        <end position="125"/>
    </location>
</feature>
<dbReference type="EC" id="2.3.2.27" evidence="4"/>
<dbReference type="Pfam" id="PF21362">
    <property type="entry name" value="Sina_RING"/>
    <property type="match status" value="1"/>
</dbReference>
<dbReference type="PROSITE" id="PS51081">
    <property type="entry name" value="ZF_SIAH"/>
    <property type="match status" value="1"/>
</dbReference>
<dbReference type="InterPro" id="IPR013010">
    <property type="entry name" value="Znf_SIAH"/>
</dbReference>
<protein>
    <recommendedName>
        <fullName evidence="4">RING-type E3 ubiquitin transferase</fullName>
        <ecNumber evidence="4">2.3.2.27</ecNumber>
    </recommendedName>
</protein>
<dbReference type="SUPFAM" id="SSF49599">
    <property type="entry name" value="TRAF domain-like"/>
    <property type="match status" value="1"/>
</dbReference>
<dbReference type="InterPro" id="IPR052088">
    <property type="entry name" value="E3_ubiquitin-ligase_SINA"/>
</dbReference>
<comment type="catalytic activity">
    <reaction evidence="1">
        <text>S-ubiquitinyl-[E2 ubiquitin-conjugating enzyme]-L-cysteine + [acceptor protein]-L-lysine = [E2 ubiquitin-conjugating enzyme]-L-cysteine + N(6)-ubiquitinyl-[acceptor protein]-L-lysine.</text>
        <dbReference type="EC" id="2.3.2.27"/>
    </reaction>
</comment>
<evidence type="ECO:0000259" key="10">
    <source>
        <dbReference type="PROSITE" id="PS51081"/>
    </source>
</evidence>
<comment type="similarity">
    <text evidence="3">Belongs to the SINA (Seven in absentia) family.</text>
</comment>
<evidence type="ECO:0000256" key="6">
    <source>
        <dbReference type="ARBA" id="ARBA00022723"/>
    </source>
</evidence>
<dbReference type="GO" id="GO:0061630">
    <property type="term" value="F:ubiquitin protein ligase activity"/>
    <property type="evidence" value="ECO:0007669"/>
    <property type="project" value="UniProtKB-EC"/>
</dbReference>
<keyword evidence="7" id="KW-0863">Zinc-finger</keyword>
<dbReference type="InterPro" id="IPR013083">
    <property type="entry name" value="Znf_RING/FYVE/PHD"/>
</dbReference>
<dbReference type="GO" id="GO:0008270">
    <property type="term" value="F:zinc ion binding"/>
    <property type="evidence" value="ECO:0007669"/>
    <property type="project" value="UniProtKB-KW"/>
</dbReference>
<evidence type="ECO:0000256" key="7">
    <source>
        <dbReference type="ARBA" id="ARBA00022771"/>
    </source>
</evidence>
<reference evidence="11" key="1">
    <citation type="submission" date="2015-06" db="UniProtKB">
        <authorList>
            <consortium name="EnsemblPlants"/>
        </authorList>
    </citation>
    <scope>IDENTIFICATION</scope>
</reference>
<comment type="pathway">
    <text evidence="2">Protein modification; protein ubiquitination.</text>
</comment>
<proteinExistence type="inferred from homology"/>
<dbReference type="PANTHER" id="PTHR10315:SF83">
    <property type="entry name" value="RING-TYPE E3 UBIQUITIN TRANSFERASE"/>
    <property type="match status" value="1"/>
</dbReference>
<keyword evidence="6" id="KW-0479">Metal-binding</keyword>
<evidence type="ECO:0000256" key="9">
    <source>
        <dbReference type="ARBA" id="ARBA00022833"/>
    </source>
</evidence>
<keyword evidence="8" id="KW-0833">Ubl conjugation pathway</keyword>
<evidence type="ECO:0000256" key="3">
    <source>
        <dbReference type="ARBA" id="ARBA00009119"/>
    </source>
</evidence>
<evidence type="ECO:0000256" key="8">
    <source>
        <dbReference type="ARBA" id="ARBA00022786"/>
    </source>
</evidence>
<name>M8AST3_AEGTA</name>
<dbReference type="GO" id="GO:0016567">
    <property type="term" value="P:protein ubiquitination"/>
    <property type="evidence" value="ECO:0007669"/>
    <property type="project" value="UniProtKB-UniPathway"/>
</dbReference>
<dbReference type="OMA" id="YGMERIV"/>
<organism evidence="11">
    <name type="scientific">Aegilops tauschii</name>
    <name type="common">Tausch's goatgrass</name>
    <name type="synonym">Aegilops squarrosa</name>
    <dbReference type="NCBI Taxonomy" id="37682"/>
    <lineage>
        <taxon>Eukaryota</taxon>
        <taxon>Viridiplantae</taxon>
        <taxon>Streptophyta</taxon>
        <taxon>Embryophyta</taxon>
        <taxon>Tracheophyta</taxon>
        <taxon>Spermatophyta</taxon>
        <taxon>Magnoliopsida</taxon>
        <taxon>Liliopsida</taxon>
        <taxon>Poales</taxon>
        <taxon>Poaceae</taxon>
        <taxon>BOP clade</taxon>
        <taxon>Pooideae</taxon>
        <taxon>Triticodae</taxon>
        <taxon>Triticeae</taxon>
        <taxon>Triticinae</taxon>
        <taxon>Aegilops</taxon>
    </lineage>
</organism>
<evidence type="ECO:0000313" key="11">
    <source>
        <dbReference type="EnsemblPlants" id="EMT07557"/>
    </source>
</evidence>
<evidence type="ECO:0000256" key="1">
    <source>
        <dbReference type="ARBA" id="ARBA00000900"/>
    </source>
</evidence>
<dbReference type="PANTHER" id="PTHR10315">
    <property type="entry name" value="E3 UBIQUITIN PROTEIN LIGASE SIAH"/>
    <property type="match status" value="1"/>
</dbReference>
<dbReference type="ExpressionAtlas" id="M8AST3">
    <property type="expression patterns" value="baseline"/>
</dbReference>
<accession>M8AST3</accession>
<dbReference type="GO" id="GO:0005737">
    <property type="term" value="C:cytoplasm"/>
    <property type="evidence" value="ECO:0007669"/>
    <property type="project" value="TreeGrafter"/>
</dbReference>
<evidence type="ECO:0000256" key="5">
    <source>
        <dbReference type="ARBA" id="ARBA00022679"/>
    </source>
</evidence>